<comment type="similarity">
    <text evidence="1">Belongs to the cycloisomerase 2 family.</text>
</comment>
<dbReference type="InterPro" id="IPR015943">
    <property type="entry name" value="WD40/YVTN_repeat-like_dom_sf"/>
</dbReference>
<dbReference type="Pfam" id="PF10282">
    <property type="entry name" value="Lactonase"/>
    <property type="match status" value="1"/>
</dbReference>
<dbReference type="InterPro" id="IPR050282">
    <property type="entry name" value="Cycloisomerase_2"/>
</dbReference>
<evidence type="ECO:0000313" key="3">
    <source>
        <dbReference type="EMBL" id="KAK4495398.1"/>
    </source>
</evidence>
<keyword evidence="2" id="KW-0732">Signal</keyword>
<reference evidence="3 4" key="1">
    <citation type="journal article" date="2023" name="G3 (Bethesda)">
        <title>A chromosome-level genome assembly of Zasmidium syzygii isolated from banana leaves.</title>
        <authorList>
            <person name="van Westerhoven A.C."/>
            <person name="Mehrabi R."/>
            <person name="Talebi R."/>
            <person name="Steentjes M.B.F."/>
            <person name="Corcolon B."/>
            <person name="Chong P.A."/>
            <person name="Kema G.H.J."/>
            <person name="Seidl M.F."/>
        </authorList>
    </citation>
    <scope>NUCLEOTIDE SEQUENCE [LARGE SCALE GENOMIC DNA]</scope>
    <source>
        <strain evidence="3 4">P124</strain>
    </source>
</reference>
<dbReference type="InterPro" id="IPR011048">
    <property type="entry name" value="Haem_d1_sf"/>
</dbReference>
<name>A0ABR0E2E4_ZASCE</name>
<comment type="caution">
    <text evidence="3">The sequence shown here is derived from an EMBL/GenBank/DDBJ whole genome shotgun (WGS) entry which is preliminary data.</text>
</comment>
<dbReference type="SUPFAM" id="SSF51004">
    <property type="entry name" value="C-terminal (heme d1) domain of cytochrome cd1-nitrite reductase"/>
    <property type="match status" value="1"/>
</dbReference>
<organism evidence="3 4">
    <name type="scientific">Zasmidium cellare</name>
    <name type="common">Wine cellar mold</name>
    <name type="synonym">Racodium cellare</name>
    <dbReference type="NCBI Taxonomy" id="395010"/>
    <lineage>
        <taxon>Eukaryota</taxon>
        <taxon>Fungi</taxon>
        <taxon>Dikarya</taxon>
        <taxon>Ascomycota</taxon>
        <taxon>Pezizomycotina</taxon>
        <taxon>Dothideomycetes</taxon>
        <taxon>Dothideomycetidae</taxon>
        <taxon>Mycosphaerellales</taxon>
        <taxon>Mycosphaerellaceae</taxon>
        <taxon>Zasmidium</taxon>
    </lineage>
</organism>
<dbReference type="Proteomes" id="UP001305779">
    <property type="component" value="Unassembled WGS sequence"/>
</dbReference>
<evidence type="ECO:0000313" key="4">
    <source>
        <dbReference type="Proteomes" id="UP001305779"/>
    </source>
</evidence>
<keyword evidence="4" id="KW-1185">Reference proteome</keyword>
<proteinExistence type="inferred from homology"/>
<dbReference type="Gene3D" id="2.130.10.10">
    <property type="entry name" value="YVTN repeat-like/Quinoprotein amine dehydrogenase"/>
    <property type="match status" value="1"/>
</dbReference>
<sequence length="401" mass="42720">MIGASLLLSAMAVSATNLFVSDYSGHITTLNLSEKNGSYSLEKTHSNEGCAPNPSWLTIDPSRGLLYCMNEGLTSPNGSLASFIINTNGSLKTIQNTTTPNGPVSGVLYGEPAGQRGIALAHYGGSAVSTWLVRENGTFVKNEDFFYYLDQPGPVPDRQDAPHEHEALTDPTGKYILVPDLGADVVRVFSWDVENLKLKELDSLKAKAGSGPRHAAFYTPSSLAGSTTYFYLVAELASTVTGYAVTYLPNNGGLSFTELSVQPTTGPYTLHRINAPAEIHVSPDNRFLLISNRNDSSFSLPQPNGTVIPSDSLSTFSLCPDSGNITFHQLWAAGGSFPRHFSLSATGNLVAVGLQNDQRVVVLERDVASGLIGEPVARIGVQGNVTNVVWDQVRGLGGLGE</sequence>
<evidence type="ECO:0000256" key="1">
    <source>
        <dbReference type="ARBA" id="ARBA00005564"/>
    </source>
</evidence>
<dbReference type="PANTHER" id="PTHR30344">
    <property type="entry name" value="6-PHOSPHOGLUCONOLACTONASE-RELATED"/>
    <property type="match status" value="1"/>
</dbReference>
<feature type="signal peptide" evidence="2">
    <location>
        <begin position="1"/>
        <end position="15"/>
    </location>
</feature>
<gene>
    <name evidence="3" type="ORF">PRZ48_013729</name>
</gene>
<dbReference type="InterPro" id="IPR019405">
    <property type="entry name" value="Lactonase_7-beta_prop"/>
</dbReference>
<dbReference type="EMBL" id="JAXOVC010000012">
    <property type="protein sequence ID" value="KAK4495398.1"/>
    <property type="molecule type" value="Genomic_DNA"/>
</dbReference>
<evidence type="ECO:0000256" key="2">
    <source>
        <dbReference type="SAM" id="SignalP"/>
    </source>
</evidence>
<protein>
    <recommendedName>
        <fullName evidence="5">6-phosphogluconolactonase</fullName>
    </recommendedName>
</protein>
<feature type="chain" id="PRO_5045437646" description="6-phosphogluconolactonase" evidence="2">
    <location>
        <begin position="16"/>
        <end position="401"/>
    </location>
</feature>
<evidence type="ECO:0008006" key="5">
    <source>
        <dbReference type="Google" id="ProtNLM"/>
    </source>
</evidence>
<accession>A0ABR0E2E4</accession>
<dbReference type="PANTHER" id="PTHR30344:SF1">
    <property type="entry name" value="6-PHOSPHOGLUCONOLACTONASE"/>
    <property type="match status" value="1"/>
</dbReference>